<keyword evidence="1" id="KW-0472">Membrane</keyword>
<feature type="transmembrane region" description="Helical" evidence="1">
    <location>
        <begin position="127"/>
        <end position="147"/>
    </location>
</feature>
<dbReference type="AlphaFoldDB" id="A0A5N5VZI5"/>
<protein>
    <submittedName>
        <fullName evidence="2">DUF2165 domain-containing protein</fullName>
    </submittedName>
</protein>
<evidence type="ECO:0000256" key="1">
    <source>
        <dbReference type="SAM" id="Phobius"/>
    </source>
</evidence>
<dbReference type="RefSeq" id="WP_004945990.1">
    <property type="nucleotide sequence ID" value="NZ_JBFADJ010000022.1"/>
</dbReference>
<accession>A0A5N5VZI5</accession>
<proteinExistence type="predicted"/>
<evidence type="ECO:0000313" key="3">
    <source>
        <dbReference type="Proteomes" id="UP000327000"/>
    </source>
</evidence>
<comment type="caution">
    <text evidence="2">The sequence shown here is derived from an EMBL/GenBank/DDBJ whole genome shotgun (WGS) entry which is preliminary data.</text>
</comment>
<keyword evidence="1" id="KW-1133">Transmembrane helix</keyword>
<reference evidence="2 3" key="1">
    <citation type="journal article" date="2019" name="Microb. Cell Fact.">
        <title>Exploring novel herbicidin analogues by transcriptional regulator overexpression and MS/MS molecular networking.</title>
        <authorList>
            <person name="Shi Y."/>
            <person name="Gu R."/>
            <person name="Li Y."/>
            <person name="Wang X."/>
            <person name="Ren W."/>
            <person name="Li X."/>
            <person name="Wang L."/>
            <person name="Xie Y."/>
            <person name="Hong B."/>
        </authorList>
    </citation>
    <scope>NUCLEOTIDE SEQUENCE [LARGE SCALE GENOMIC DNA]</scope>
    <source>
        <strain evidence="2 3">US-43</strain>
    </source>
</reference>
<gene>
    <name evidence="2" type="ORF">FRZ00_32800</name>
</gene>
<feature type="transmembrane region" description="Helical" evidence="1">
    <location>
        <begin position="83"/>
        <end position="107"/>
    </location>
</feature>
<dbReference type="EMBL" id="VOKX01000130">
    <property type="protein sequence ID" value="KAB7833706.1"/>
    <property type="molecule type" value="Genomic_DNA"/>
</dbReference>
<evidence type="ECO:0000313" key="2">
    <source>
        <dbReference type="EMBL" id="KAB7833706.1"/>
    </source>
</evidence>
<dbReference type="Proteomes" id="UP000327000">
    <property type="component" value="Unassembled WGS sequence"/>
</dbReference>
<name>A0A5N5VZI5_STRMB</name>
<keyword evidence="3" id="KW-1185">Reference proteome</keyword>
<dbReference type="InterPro" id="IPR018681">
    <property type="entry name" value="DUF2165_transmembrane"/>
</dbReference>
<organism evidence="2 3">
    <name type="scientific">Streptomyces mobaraensis</name>
    <name type="common">Streptoverticillium mobaraense</name>
    <dbReference type="NCBI Taxonomy" id="35621"/>
    <lineage>
        <taxon>Bacteria</taxon>
        <taxon>Bacillati</taxon>
        <taxon>Actinomycetota</taxon>
        <taxon>Actinomycetes</taxon>
        <taxon>Kitasatosporales</taxon>
        <taxon>Streptomycetaceae</taxon>
        <taxon>Streptomyces</taxon>
    </lineage>
</organism>
<sequence>MAGGRFRTAVRGRAAGARRDGLPLAAAVLTGTVALLMLLVVFGNVTDFDTNRQFVRHVLAMDTTSGDDHLTWRAVTSHPLQDAAYLLIIAWEALTAAVLTVATARWLRGTRHGPLGPARRATTLGLVLYLLLFGVGFLAVGGEWFAMWQSSRWNGVPAAERHVVLGGLTLLVVHLPGLRDDVAG</sequence>
<feature type="transmembrane region" description="Helical" evidence="1">
    <location>
        <begin position="21"/>
        <end position="42"/>
    </location>
</feature>
<dbReference type="Pfam" id="PF09933">
    <property type="entry name" value="DUF2165"/>
    <property type="match status" value="1"/>
</dbReference>
<keyword evidence="1" id="KW-0812">Transmembrane</keyword>
<dbReference type="OrthoDB" id="7618855at2"/>